<evidence type="ECO:0000259" key="5">
    <source>
        <dbReference type="PROSITE" id="PS50893"/>
    </source>
</evidence>
<dbReference type="Pfam" id="PF00005">
    <property type="entry name" value="ABC_tran"/>
    <property type="match status" value="1"/>
</dbReference>
<dbReference type="AlphaFoldDB" id="A0A417Z3K6"/>
<dbReference type="InterPro" id="IPR015860">
    <property type="entry name" value="ABC_transpr_TagH-like"/>
</dbReference>
<feature type="domain" description="ABC transporter" evidence="5">
    <location>
        <begin position="31"/>
        <end position="258"/>
    </location>
</feature>
<evidence type="ECO:0000256" key="4">
    <source>
        <dbReference type="ARBA" id="ARBA00022840"/>
    </source>
</evidence>
<dbReference type="PROSITE" id="PS50893">
    <property type="entry name" value="ABC_TRANSPORTER_2"/>
    <property type="match status" value="1"/>
</dbReference>
<dbReference type="InterPro" id="IPR027417">
    <property type="entry name" value="P-loop_NTPase"/>
</dbReference>
<dbReference type="Gene3D" id="3.40.50.300">
    <property type="entry name" value="P-loop containing nucleotide triphosphate hydrolases"/>
    <property type="match status" value="1"/>
</dbReference>
<dbReference type="InterPro" id="IPR003593">
    <property type="entry name" value="AAA+_ATPase"/>
</dbReference>
<evidence type="ECO:0000313" key="7">
    <source>
        <dbReference type="Proteomes" id="UP000285376"/>
    </source>
</evidence>
<dbReference type="CDD" id="cd03220">
    <property type="entry name" value="ABC_KpsT_Wzt"/>
    <property type="match status" value="1"/>
</dbReference>
<accession>A0A417Z3K6</accession>
<dbReference type="InterPro" id="IPR017871">
    <property type="entry name" value="ABC_transporter-like_CS"/>
</dbReference>
<evidence type="ECO:0000256" key="3">
    <source>
        <dbReference type="ARBA" id="ARBA00022741"/>
    </source>
</evidence>
<comment type="caution">
    <text evidence="6">The sequence shown here is derived from an EMBL/GenBank/DDBJ whole genome shotgun (WGS) entry which is preliminary data.</text>
</comment>
<keyword evidence="2" id="KW-0813">Transport</keyword>
<dbReference type="SUPFAM" id="SSF52540">
    <property type="entry name" value="P-loop containing nucleoside triphosphate hydrolases"/>
    <property type="match status" value="1"/>
</dbReference>
<proteinExistence type="inferred from homology"/>
<dbReference type="InterPro" id="IPR003439">
    <property type="entry name" value="ABC_transporter-like_ATP-bd"/>
</dbReference>
<gene>
    <name evidence="6" type="ORF">D1832_09435</name>
</gene>
<dbReference type="PANTHER" id="PTHR46743">
    <property type="entry name" value="TEICHOIC ACIDS EXPORT ATP-BINDING PROTEIN TAGH"/>
    <property type="match status" value="1"/>
</dbReference>
<protein>
    <submittedName>
        <fullName evidence="6">ABC transporter ATP-binding protein</fullName>
    </submittedName>
</protein>
<sequence>MAVEWKTPEGEPVIQVHDLGIEFLKGRKRNLSLRELVYRRRTTYEKETFWALRNVSFDVGRAEAVGLVGANGGGKSTLLKMIAGTLLPDEGYAEVTEGVAPMIELTGGFIGELSARENIYLMAGLHGMKKETVDARFDDIVKFAGPQVERGLDLPFRHFSSGMQVRLGFSVITQLDEPIILVDEVLAVGDRAFREQCYKRMEELLAEGRSMFLVSHSEGDLKRFCTRGLYLSGGTLVDDGPMKDVLDHYNKDLDAGIS</sequence>
<name>A0A417Z3K6_9MICO</name>
<dbReference type="Proteomes" id="UP000285376">
    <property type="component" value="Unassembled WGS sequence"/>
</dbReference>
<evidence type="ECO:0000256" key="2">
    <source>
        <dbReference type="ARBA" id="ARBA00022448"/>
    </source>
</evidence>
<dbReference type="GO" id="GO:0005524">
    <property type="term" value="F:ATP binding"/>
    <property type="evidence" value="ECO:0007669"/>
    <property type="project" value="UniProtKB-KW"/>
</dbReference>
<keyword evidence="3" id="KW-0547">Nucleotide-binding</keyword>
<keyword evidence="4 6" id="KW-0067">ATP-binding</keyword>
<dbReference type="GO" id="GO:0016887">
    <property type="term" value="F:ATP hydrolysis activity"/>
    <property type="evidence" value="ECO:0007669"/>
    <property type="project" value="InterPro"/>
</dbReference>
<dbReference type="EMBL" id="QWLM01000010">
    <property type="protein sequence ID" value="RHW45324.1"/>
    <property type="molecule type" value="Genomic_DNA"/>
</dbReference>
<dbReference type="RefSeq" id="WP_118913641.1">
    <property type="nucleotide sequence ID" value="NZ_CBCRVH010000005.1"/>
</dbReference>
<organism evidence="6 7">
    <name type="scientific">Dermacoccus abyssi</name>
    <dbReference type="NCBI Taxonomy" id="322596"/>
    <lineage>
        <taxon>Bacteria</taxon>
        <taxon>Bacillati</taxon>
        <taxon>Actinomycetota</taxon>
        <taxon>Actinomycetes</taxon>
        <taxon>Micrococcales</taxon>
        <taxon>Dermacoccaceae</taxon>
        <taxon>Dermacoccus</taxon>
    </lineage>
</organism>
<dbReference type="SMART" id="SM00382">
    <property type="entry name" value="AAA"/>
    <property type="match status" value="1"/>
</dbReference>
<dbReference type="GO" id="GO:0140359">
    <property type="term" value="F:ABC-type transporter activity"/>
    <property type="evidence" value="ECO:0007669"/>
    <property type="project" value="InterPro"/>
</dbReference>
<dbReference type="PANTHER" id="PTHR46743:SF2">
    <property type="entry name" value="TEICHOIC ACIDS EXPORT ATP-BINDING PROTEIN TAGH"/>
    <property type="match status" value="1"/>
</dbReference>
<evidence type="ECO:0000256" key="1">
    <source>
        <dbReference type="ARBA" id="ARBA00005417"/>
    </source>
</evidence>
<dbReference type="PROSITE" id="PS00211">
    <property type="entry name" value="ABC_TRANSPORTER_1"/>
    <property type="match status" value="1"/>
</dbReference>
<reference evidence="6 7" key="1">
    <citation type="submission" date="2018-08" db="EMBL/GenBank/DDBJ databases">
        <title>Whole genome sequence analysis of Dermacoccus abyssi bacteria isolated from Deep Mariana trench Micromonospora spp reveals genes involved in the environmental adaptation and production of secondary metabolites.</title>
        <authorList>
            <person name="Abdel-Mageed W.M."/>
            <person name="Lehri B."/>
            <person name="Nouioui I."/>
            <person name="Goodfellow I."/>
            <person name="Jaspars M."/>
            <person name="Karlyshev A."/>
        </authorList>
    </citation>
    <scope>NUCLEOTIDE SEQUENCE [LARGE SCALE GENOMIC DNA]</scope>
    <source>
        <strain evidence="6 7">MT1.1</strain>
    </source>
</reference>
<dbReference type="GO" id="GO:0016020">
    <property type="term" value="C:membrane"/>
    <property type="evidence" value="ECO:0007669"/>
    <property type="project" value="InterPro"/>
</dbReference>
<dbReference type="InterPro" id="IPR050683">
    <property type="entry name" value="Bact_Polysacc_Export_ATP-bd"/>
</dbReference>
<evidence type="ECO:0000313" key="6">
    <source>
        <dbReference type="EMBL" id="RHW45324.1"/>
    </source>
</evidence>
<comment type="similarity">
    <text evidence="1">Belongs to the ABC transporter superfamily.</text>
</comment>